<name>A0A4Z2DYW0_9TELE</name>
<sequence>METAAAPPHYILMTLEIRAPPPRGYHGDCSSSTTLHPHDIREGTGLGSEPRPPEATMETGGLARSADFCLV</sequence>
<evidence type="ECO:0000313" key="3">
    <source>
        <dbReference type="Proteomes" id="UP000314294"/>
    </source>
</evidence>
<dbReference type="AlphaFoldDB" id="A0A4Z2DYW0"/>
<evidence type="ECO:0000256" key="1">
    <source>
        <dbReference type="SAM" id="MobiDB-lite"/>
    </source>
</evidence>
<dbReference type="EMBL" id="SRLO01026779">
    <property type="protein sequence ID" value="TNN21628.1"/>
    <property type="molecule type" value="Genomic_DNA"/>
</dbReference>
<dbReference type="Proteomes" id="UP000314294">
    <property type="component" value="Unassembled WGS sequence"/>
</dbReference>
<proteinExistence type="predicted"/>
<comment type="caution">
    <text evidence="2">The sequence shown here is derived from an EMBL/GenBank/DDBJ whole genome shotgun (WGS) entry which is preliminary data.</text>
</comment>
<protein>
    <submittedName>
        <fullName evidence="2">Uncharacterized protein</fullName>
    </submittedName>
</protein>
<evidence type="ECO:0000313" key="2">
    <source>
        <dbReference type="EMBL" id="TNN21628.1"/>
    </source>
</evidence>
<organism evidence="2 3">
    <name type="scientific">Liparis tanakae</name>
    <name type="common">Tanaka's snailfish</name>
    <dbReference type="NCBI Taxonomy" id="230148"/>
    <lineage>
        <taxon>Eukaryota</taxon>
        <taxon>Metazoa</taxon>
        <taxon>Chordata</taxon>
        <taxon>Craniata</taxon>
        <taxon>Vertebrata</taxon>
        <taxon>Euteleostomi</taxon>
        <taxon>Actinopterygii</taxon>
        <taxon>Neopterygii</taxon>
        <taxon>Teleostei</taxon>
        <taxon>Neoteleostei</taxon>
        <taxon>Acanthomorphata</taxon>
        <taxon>Eupercaria</taxon>
        <taxon>Perciformes</taxon>
        <taxon>Cottioidei</taxon>
        <taxon>Cottales</taxon>
        <taxon>Liparidae</taxon>
        <taxon>Liparis</taxon>
    </lineage>
</organism>
<keyword evidence="3" id="KW-1185">Reference proteome</keyword>
<accession>A0A4Z2DYW0</accession>
<gene>
    <name evidence="2" type="ORF">EYF80_068260</name>
</gene>
<feature type="region of interest" description="Disordered" evidence="1">
    <location>
        <begin position="21"/>
        <end position="71"/>
    </location>
</feature>
<reference evidence="2 3" key="1">
    <citation type="submission" date="2019-03" db="EMBL/GenBank/DDBJ databases">
        <title>First draft genome of Liparis tanakae, snailfish: a comprehensive survey of snailfish specific genes.</title>
        <authorList>
            <person name="Kim W."/>
            <person name="Song I."/>
            <person name="Jeong J.-H."/>
            <person name="Kim D."/>
            <person name="Kim S."/>
            <person name="Ryu S."/>
            <person name="Song J.Y."/>
            <person name="Lee S.K."/>
        </authorList>
    </citation>
    <scope>NUCLEOTIDE SEQUENCE [LARGE SCALE GENOMIC DNA]</scope>
    <source>
        <tissue evidence="2">Muscle</tissue>
    </source>
</reference>